<evidence type="ECO:0000256" key="3">
    <source>
        <dbReference type="ARBA" id="ARBA00011270"/>
    </source>
</evidence>
<feature type="active site" description="Proton acceptor" evidence="9">
    <location>
        <position position="64"/>
    </location>
</feature>
<evidence type="ECO:0000313" key="12">
    <source>
        <dbReference type="Proteomes" id="UP000316449"/>
    </source>
</evidence>
<dbReference type="CDD" id="cd04724">
    <property type="entry name" value="Tryptophan_synthase_alpha"/>
    <property type="match status" value="1"/>
</dbReference>
<keyword evidence="4 9" id="KW-0028">Amino-acid biosynthesis</keyword>
<accession>A0A520MT99</accession>
<dbReference type="InterPro" id="IPR013785">
    <property type="entry name" value="Aldolase_TIM"/>
</dbReference>
<evidence type="ECO:0000256" key="2">
    <source>
        <dbReference type="ARBA" id="ARBA00004733"/>
    </source>
</evidence>
<name>A0A520MT99_9GAMM</name>
<evidence type="ECO:0000256" key="10">
    <source>
        <dbReference type="RuleBase" id="RU003662"/>
    </source>
</evidence>
<dbReference type="Pfam" id="PF00290">
    <property type="entry name" value="Trp_syntA"/>
    <property type="match status" value="1"/>
</dbReference>
<gene>
    <name evidence="9" type="primary">trpA</name>
    <name evidence="11" type="ORF">EVA98_01300</name>
</gene>
<comment type="similarity">
    <text evidence="9 10">Belongs to the TrpA family.</text>
</comment>
<dbReference type="GO" id="GO:0005829">
    <property type="term" value="C:cytosol"/>
    <property type="evidence" value="ECO:0007669"/>
    <property type="project" value="TreeGrafter"/>
</dbReference>
<evidence type="ECO:0000256" key="6">
    <source>
        <dbReference type="ARBA" id="ARBA00023141"/>
    </source>
</evidence>
<dbReference type="Proteomes" id="UP000316449">
    <property type="component" value="Unassembled WGS sequence"/>
</dbReference>
<evidence type="ECO:0000256" key="5">
    <source>
        <dbReference type="ARBA" id="ARBA00022822"/>
    </source>
</evidence>
<dbReference type="InterPro" id="IPR011060">
    <property type="entry name" value="RibuloseP-bd_barrel"/>
</dbReference>
<reference evidence="11 12" key="1">
    <citation type="submission" date="2019-02" db="EMBL/GenBank/DDBJ databases">
        <title>Prokaryotic population dynamics and viral predation in marine succession experiment using metagenomics: the confinement effect.</title>
        <authorList>
            <person name="Haro-Moreno J.M."/>
            <person name="Rodriguez-Valera F."/>
            <person name="Lopez-Perez M."/>
        </authorList>
    </citation>
    <scope>NUCLEOTIDE SEQUENCE [LARGE SCALE GENOMIC DNA]</scope>
    <source>
        <strain evidence="11">MED-G165</strain>
    </source>
</reference>
<evidence type="ECO:0000256" key="1">
    <source>
        <dbReference type="ARBA" id="ARBA00003365"/>
    </source>
</evidence>
<dbReference type="NCBIfam" id="TIGR00262">
    <property type="entry name" value="trpA"/>
    <property type="match status" value="1"/>
</dbReference>
<dbReference type="PROSITE" id="PS00167">
    <property type="entry name" value="TRP_SYNTHASE_ALPHA"/>
    <property type="match status" value="1"/>
</dbReference>
<dbReference type="PANTHER" id="PTHR43406">
    <property type="entry name" value="TRYPTOPHAN SYNTHASE, ALPHA CHAIN"/>
    <property type="match status" value="1"/>
</dbReference>
<evidence type="ECO:0000313" key="11">
    <source>
        <dbReference type="EMBL" id="RZO24427.1"/>
    </source>
</evidence>
<evidence type="ECO:0000256" key="9">
    <source>
        <dbReference type="HAMAP-Rule" id="MF_00131"/>
    </source>
</evidence>
<dbReference type="InterPro" id="IPR002028">
    <property type="entry name" value="Trp_synthase_suA"/>
</dbReference>
<dbReference type="HAMAP" id="MF_00131">
    <property type="entry name" value="Trp_synth_alpha"/>
    <property type="match status" value="1"/>
</dbReference>
<dbReference type="AlphaFoldDB" id="A0A520MT99"/>
<evidence type="ECO:0000256" key="8">
    <source>
        <dbReference type="ARBA" id="ARBA00049047"/>
    </source>
</evidence>
<protein>
    <recommendedName>
        <fullName evidence="9">Tryptophan synthase alpha chain</fullName>
        <ecNumber evidence="9">4.2.1.20</ecNumber>
    </recommendedName>
</protein>
<evidence type="ECO:0000256" key="4">
    <source>
        <dbReference type="ARBA" id="ARBA00022605"/>
    </source>
</evidence>
<comment type="pathway">
    <text evidence="2 9">Amino-acid biosynthesis; L-tryptophan biosynthesis; L-tryptophan from chorismate: step 5/5.</text>
</comment>
<sequence>MEYLLTRLDEKILSLNKASKKALVAYLVAGDPDLDSTLELMHGFVNAGVDILEIGVPFTDPIAEGPIIQAAHDRALKNNTSLIKIFELVEKFRKKNTDTPIILMGYMNTFLANAKALKESHHSGTDAVLIVDLPGETDLEDLGIANKNLASISLIAPTTSQDRISKICNSSSGFIYYVTLRGVTGSSHLDINEAKSNIEFIRSQTILPVFAGFGIKTPDDAFNLSKISDGIVIGSSLVQMIHNQSNQKEYKNIYNYLHEMSEAINR</sequence>
<dbReference type="PANTHER" id="PTHR43406:SF1">
    <property type="entry name" value="TRYPTOPHAN SYNTHASE ALPHA CHAIN, CHLOROPLASTIC"/>
    <property type="match status" value="1"/>
</dbReference>
<dbReference type="SUPFAM" id="SSF51366">
    <property type="entry name" value="Ribulose-phoshate binding barrel"/>
    <property type="match status" value="1"/>
</dbReference>
<dbReference type="GO" id="GO:0004834">
    <property type="term" value="F:tryptophan synthase activity"/>
    <property type="evidence" value="ECO:0007669"/>
    <property type="project" value="UniProtKB-UniRule"/>
</dbReference>
<proteinExistence type="inferred from homology"/>
<evidence type="ECO:0000256" key="7">
    <source>
        <dbReference type="ARBA" id="ARBA00023239"/>
    </source>
</evidence>
<feature type="active site" description="Proton acceptor" evidence="9">
    <location>
        <position position="53"/>
    </location>
</feature>
<comment type="caution">
    <text evidence="11">The sequence shown here is derived from an EMBL/GenBank/DDBJ whole genome shotgun (WGS) entry which is preliminary data.</text>
</comment>
<dbReference type="Gene3D" id="3.20.20.70">
    <property type="entry name" value="Aldolase class I"/>
    <property type="match status" value="1"/>
</dbReference>
<dbReference type="InterPro" id="IPR018204">
    <property type="entry name" value="Trp_synthase_alpha_AS"/>
</dbReference>
<dbReference type="FunFam" id="3.20.20.70:FF:000037">
    <property type="entry name" value="Tryptophan synthase alpha chain"/>
    <property type="match status" value="1"/>
</dbReference>
<dbReference type="EC" id="4.2.1.20" evidence="9"/>
<keyword evidence="6 9" id="KW-0057">Aromatic amino acid biosynthesis</keyword>
<comment type="catalytic activity">
    <reaction evidence="8 9">
        <text>(1S,2R)-1-C-(indol-3-yl)glycerol 3-phosphate + L-serine = D-glyceraldehyde 3-phosphate + L-tryptophan + H2O</text>
        <dbReference type="Rhea" id="RHEA:10532"/>
        <dbReference type="ChEBI" id="CHEBI:15377"/>
        <dbReference type="ChEBI" id="CHEBI:33384"/>
        <dbReference type="ChEBI" id="CHEBI:57912"/>
        <dbReference type="ChEBI" id="CHEBI:58866"/>
        <dbReference type="ChEBI" id="CHEBI:59776"/>
        <dbReference type="EC" id="4.2.1.20"/>
    </reaction>
</comment>
<keyword evidence="5 9" id="KW-0822">Tryptophan biosynthesis</keyword>
<comment type="function">
    <text evidence="1 9">The alpha subunit is responsible for the aldol cleavage of indoleglycerol phosphate to indole and glyceraldehyde 3-phosphate.</text>
</comment>
<organism evidence="11 12">
    <name type="scientific">SAR86 cluster bacterium</name>
    <dbReference type="NCBI Taxonomy" id="2030880"/>
    <lineage>
        <taxon>Bacteria</taxon>
        <taxon>Pseudomonadati</taxon>
        <taxon>Pseudomonadota</taxon>
        <taxon>Gammaproteobacteria</taxon>
        <taxon>SAR86 cluster</taxon>
    </lineage>
</organism>
<keyword evidence="7 9" id="KW-0456">Lyase</keyword>
<comment type="subunit">
    <text evidence="3 9">Tetramer of two alpha and two beta chains.</text>
</comment>
<dbReference type="EMBL" id="SHBK01000010">
    <property type="protein sequence ID" value="RZO24427.1"/>
    <property type="molecule type" value="Genomic_DNA"/>
</dbReference>
<dbReference type="UniPathway" id="UPA00035">
    <property type="reaction ID" value="UER00044"/>
</dbReference>